<keyword evidence="3" id="KW-1185">Reference proteome</keyword>
<reference evidence="2" key="1">
    <citation type="journal article" date="2014" name="Int. J. Syst. Evol. Microbiol.">
        <title>Complete genome sequence of Corynebacterium casei LMG S-19264T (=DSM 44701T), isolated from a smear-ripened cheese.</title>
        <authorList>
            <consortium name="US DOE Joint Genome Institute (JGI-PGF)"/>
            <person name="Walter F."/>
            <person name="Albersmeier A."/>
            <person name="Kalinowski J."/>
            <person name="Ruckert C."/>
        </authorList>
    </citation>
    <scope>NUCLEOTIDE SEQUENCE</scope>
    <source>
        <strain evidence="2">JCM 4125</strain>
    </source>
</reference>
<sequence length="263" mass="29263">MVRKTVEIEYEEGMQLGRSRDGDGASSPNLFTPGSKGVKGQVKIYDIGEGEGDLLTDSPPVVCVASEYGADSRGRERLEPEEIVELLAILVEVAERAAPRLKRWWNDQLRPFVKSTRSRLARTGKDESRAITPESSALVESVSSEDLRELVAELEGYRVAMRGVEARERFVAALLARLFSEEQFRILRNARIEDEDGSSRLSGVLEMLTPKQIEDSITLMLEANPSLLDEAKLAEIWKIVGGIQIERLFPIEMRNDGKGATSD</sequence>
<dbReference type="Proteomes" id="UP000646776">
    <property type="component" value="Unassembled WGS sequence"/>
</dbReference>
<proteinExistence type="predicted"/>
<name>A0A918LWB2_9ACTN</name>
<evidence type="ECO:0000256" key="1">
    <source>
        <dbReference type="SAM" id="MobiDB-lite"/>
    </source>
</evidence>
<feature type="region of interest" description="Disordered" evidence="1">
    <location>
        <begin position="12"/>
        <end position="37"/>
    </location>
</feature>
<organism evidence="2 3">
    <name type="scientific">Streptomyces phaeofaciens</name>
    <dbReference type="NCBI Taxonomy" id="68254"/>
    <lineage>
        <taxon>Bacteria</taxon>
        <taxon>Bacillati</taxon>
        <taxon>Actinomycetota</taxon>
        <taxon>Actinomycetes</taxon>
        <taxon>Kitasatosporales</taxon>
        <taxon>Streptomycetaceae</taxon>
        <taxon>Streptomyces</taxon>
    </lineage>
</organism>
<comment type="caution">
    <text evidence="2">The sequence shown here is derived from an EMBL/GenBank/DDBJ whole genome shotgun (WGS) entry which is preliminary data.</text>
</comment>
<dbReference type="EMBL" id="BMSA01000011">
    <property type="protein sequence ID" value="GGT59363.1"/>
    <property type="molecule type" value="Genomic_DNA"/>
</dbReference>
<accession>A0A918LWB2</accession>
<evidence type="ECO:0000313" key="3">
    <source>
        <dbReference type="Proteomes" id="UP000646776"/>
    </source>
</evidence>
<protein>
    <submittedName>
        <fullName evidence="2">Uncharacterized protein</fullName>
    </submittedName>
</protein>
<dbReference type="AlphaFoldDB" id="A0A918LWB2"/>
<gene>
    <name evidence="2" type="ORF">GCM10010226_40880</name>
</gene>
<dbReference type="RefSeq" id="WP_189712752.1">
    <property type="nucleotide sequence ID" value="NZ_BMSA01000011.1"/>
</dbReference>
<reference evidence="2" key="2">
    <citation type="submission" date="2020-09" db="EMBL/GenBank/DDBJ databases">
        <authorList>
            <person name="Sun Q."/>
            <person name="Ohkuma M."/>
        </authorList>
    </citation>
    <scope>NUCLEOTIDE SEQUENCE</scope>
    <source>
        <strain evidence="2">JCM 4125</strain>
    </source>
</reference>
<evidence type="ECO:0000313" key="2">
    <source>
        <dbReference type="EMBL" id="GGT59363.1"/>
    </source>
</evidence>